<dbReference type="SUPFAM" id="SSF46689">
    <property type="entry name" value="Homeodomain-like"/>
    <property type="match status" value="1"/>
</dbReference>
<reference evidence="2" key="2">
    <citation type="submission" date="2015-06" db="UniProtKB">
        <authorList>
            <consortium name="EnsemblPlants"/>
        </authorList>
    </citation>
    <scope>IDENTIFICATION</scope>
    <source>
        <strain evidence="2">DM1-3 516 R44</strain>
    </source>
</reference>
<dbReference type="InterPro" id="IPR009057">
    <property type="entry name" value="Homeodomain-like_sf"/>
</dbReference>
<dbReference type="InParanoid" id="M1DNR2"/>
<protein>
    <submittedName>
        <fullName evidence="2">Sucrose responsive element binding factor 1</fullName>
    </submittedName>
</protein>
<dbReference type="EnsemblPlants" id="PGSC0003DMT400091939">
    <property type="protein sequence ID" value="PGSC0003DMT400091939"/>
    <property type="gene ID" value="PGSC0003DMG400041510"/>
</dbReference>
<accession>M1DNR2</accession>
<feature type="domain" description="Myb-like" evidence="1">
    <location>
        <begin position="4"/>
        <end position="54"/>
    </location>
</feature>
<name>M1DNR2_SOLTU</name>
<dbReference type="HOGENOM" id="CLU_2311176_0_0_1"/>
<dbReference type="Gramene" id="PGSC0003DMT400091939">
    <property type="protein sequence ID" value="PGSC0003DMT400091939"/>
    <property type="gene ID" value="PGSC0003DMG400041510"/>
</dbReference>
<evidence type="ECO:0000313" key="3">
    <source>
        <dbReference type="Proteomes" id="UP000011115"/>
    </source>
</evidence>
<dbReference type="PaxDb" id="4113-PGSC0003DMT400091939"/>
<organism evidence="2 3">
    <name type="scientific">Solanum tuberosum</name>
    <name type="common">Potato</name>
    <dbReference type="NCBI Taxonomy" id="4113"/>
    <lineage>
        <taxon>Eukaryota</taxon>
        <taxon>Viridiplantae</taxon>
        <taxon>Streptophyta</taxon>
        <taxon>Embryophyta</taxon>
        <taxon>Tracheophyta</taxon>
        <taxon>Spermatophyta</taxon>
        <taxon>Magnoliopsida</taxon>
        <taxon>eudicotyledons</taxon>
        <taxon>Gunneridae</taxon>
        <taxon>Pentapetalae</taxon>
        <taxon>asterids</taxon>
        <taxon>lamiids</taxon>
        <taxon>Solanales</taxon>
        <taxon>Solanaceae</taxon>
        <taxon>Solanoideae</taxon>
        <taxon>Solaneae</taxon>
        <taxon>Solanum</taxon>
    </lineage>
</organism>
<sequence>MKKKGKIEHRYWNPEEDKQLQKIIEKYGAEHWSLKSSTVVEEIAQCQDEYKSRFPQLCLYPPITSLGGILPLSPISPVMSDPSTSLSLSLPRFRSSNNLN</sequence>
<dbReference type="Gene3D" id="1.10.10.60">
    <property type="entry name" value="Homeodomain-like"/>
    <property type="match status" value="1"/>
</dbReference>
<dbReference type="GO" id="GO:0000976">
    <property type="term" value="F:transcription cis-regulatory region binding"/>
    <property type="evidence" value="ECO:0007669"/>
    <property type="project" value="UniProtKB-ARBA"/>
</dbReference>
<reference evidence="3" key="1">
    <citation type="journal article" date="2011" name="Nature">
        <title>Genome sequence and analysis of the tuber crop potato.</title>
        <authorList>
            <consortium name="The Potato Genome Sequencing Consortium"/>
        </authorList>
    </citation>
    <scope>NUCLEOTIDE SEQUENCE [LARGE SCALE GENOMIC DNA]</scope>
    <source>
        <strain evidence="3">cv. DM1-3 516 R44</strain>
    </source>
</reference>
<evidence type="ECO:0000259" key="1">
    <source>
        <dbReference type="PROSITE" id="PS50090"/>
    </source>
</evidence>
<dbReference type="AlphaFoldDB" id="M1DNR2"/>
<dbReference type="GO" id="GO:0010597">
    <property type="term" value="P:green leaf volatile biosynthetic process"/>
    <property type="evidence" value="ECO:0007669"/>
    <property type="project" value="UniProtKB-ARBA"/>
</dbReference>
<keyword evidence="3" id="KW-1185">Reference proteome</keyword>
<dbReference type="Proteomes" id="UP000011115">
    <property type="component" value="Unassembled WGS sequence"/>
</dbReference>
<proteinExistence type="predicted"/>
<dbReference type="CDD" id="cd00167">
    <property type="entry name" value="SANT"/>
    <property type="match status" value="1"/>
</dbReference>
<dbReference type="PROSITE" id="PS50090">
    <property type="entry name" value="MYB_LIKE"/>
    <property type="match status" value="1"/>
</dbReference>
<dbReference type="InterPro" id="IPR001005">
    <property type="entry name" value="SANT/Myb"/>
</dbReference>
<evidence type="ECO:0000313" key="2">
    <source>
        <dbReference type="EnsemblPlants" id="PGSC0003DMT400091939"/>
    </source>
</evidence>